<sequence length="47" mass="5252">MLTLNASIATQVKLWIYLYCFDCTSEAFVMQFFQASLALILNASTAV</sequence>
<organism evidence="1 2">
    <name type="scientific">Salmonella enterica I</name>
    <dbReference type="NCBI Taxonomy" id="59201"/>
    <lineage>
        <taxon>Bacteria</taxon>
        <taxon>Pseudomonadati</taxon>
        <taxon>Pseudomonadota</taxon>
        <taxon>Gammaproteobacteria</taxon>
        <taxon>Enterobacterales</taxon>
        <taxon>Enterobacteriaceae</taxon>
        <taxon>Salmonella</taxon>
    </lineage>
</organism>
<evidence type="ECO:0000313" key="2">
    <source>
        <dbReference type="Proteomes" id="UP000273655"/>
    </source>
</evidence>
<protein>
    <submittedName>
        <fullName evidence="1">Uncharacterized protein</fullName>
    </submittedName>
</protein>
<dbReference type="EMBL" id="LR134148">
    <property type="protein sequence ID" value="VEA33679.1"/>
    <property type="molecule type" value="Genomic_DNA"/>
</dbReference>
<reference evidence="1 2" key="1">
    <citation type="submission" date="2018-12" db="EMBL/GenBank/DDBJ databases">
        <authorList>
            <consortium name="Pathogen Informatics"/>
        </authorList>
    </citation>
    <scope>NUCLEOTIDE SEQUENCE [LARGE SCALE GENOMIC DNA]</scope>
    <source>
        <strain evidence="1 2">NCTC8271</strain>
    </source>
</reference>
<evidence type="ECO:0000313" key="1">
    <source>
        <dbReference type="EMBL" id="VEA33679.1"/>
    </source>
</evidence>
<dbReference type="Proteomes" id="UP000273655">
    <property type="component" value="Chromosome 1"/>
</dbReference>
<accession>A0A3S5DCM7</accession>
<proteinExistence type="predicted"/>
<gene>
    <name evidence="1" type="ORF">NCTC8271_01488</name>
</gene>
<name>A0A3S5DCM7_SALET</name>
<dbReference type="AlphaFoldDB" id="A0A3S5DCM7"/>